<evidence type="ECO:0000256" key="1">
    <source>
        <dbReference type="SAM" id="Phobius"/>
    </source>
</evidence>
<dbReference type="OrthoDB" id="3182222at2"/>
<keyword evidence="1" id="KW-0472">Membrane</keyword>
<dbReference type="Proteomes" id="UP000267208">
    <property type="component" value="Chromosome"/>
</dbReference>
<protein>
    <recommendedName>
        <fullName evidence="4">ABC transporter permease</fullName>
    </recommendedName>
</protein>
<feature type="transmembrane region" description="Helical" evidence="1">
    <location>
        <begin position="217"/>
        <end position="234"/>
    </location>
</feature>
<dbReference type="EMBL" id="CP031933">
    <property type="protein sequence ID" value="AYE38326.1"/>
    <property type="molecule type" value="Genomic_DNA"/>
</dbReference>
<gene>
    <name evidence="2" type="ORF">D1B17_06635</name>
</gene>
<name>A0A386PQY3_9LACO</name>
<organism evidence="2 3">
    <name type="scientific">Companilactobacillus zhachilii</name>
    <dbReference type="NCBI Taxonomy" id="2304606"/>
    <lineage>
        <taxon>Bacteria</taxon>
        <taxon>Bacillati</taxon>
        <taxon>Bacillota</taxon>
        <taxon>Bacilli</taxon>
        <taxon>Lactobacillales</taxon>
        <taxon>Lactobacillaceae</taxon>
        <taxon>Companilactobacillus</taxon>
    </lineage>
</organism>
<feature type="transmembrane region" description="Helical" evidence="1">
    <location>
        <begin position="16"/>
        <end position="38"/>
    </location>
</feature>
<feature type="transmembrane region" description="Helical" evidence="1">
    <location>
        <begin position="97"/>
        <end position="119"/>
    </location>
</feature>
<sequence length="240" mass="26560">MNLSLKNVWLMFKLRAILIVKNPTIAMFPLLAIGYVVIFKGIVSANRGPAMIWILSMAILFNTVMSGLMFSTIPLATEKENKTLFVLLNSQVTSREYMLGTTLFSVLTIVITDILAVLVSEISWQQLPFGGFLLLSIVTTIISSLIGDFVAIVVSSQTVASFITLPLMFIFAIIPMFKSFSTLAARISDATYSGIMMNFMIKSVATGKNGWSLSDMMLMIVWLIVTLLFLLIAYRKKGLT</sequence>
<feature type="transmembrane region" description="Helical" evidence="1">
    <location>
        <begin position="131"/>
        <end position="153"/>
    </location>
</feature>
<dbReference type="RefSeq" id="WP_120142575.1">
    <property type="nucleotide sequence ID" value="NZ_CP031933.2"/>
</dbReference>
<proteinExistence type="predicted"/>
<dbReference type="AlphaFoldDB" id="A0A386PQY3"/>
<dbReference type="KEGG" id="lzh:D1B17_06635"/>
<keyword evidence="1" id="KW-1133">Transmembrane helix</keyword>
<feature type="transmembrane region" description="Helical" evidence="1">
    <location>
        <begin position="50"/>
        <end position="77"/>
    </location>
</feature>
<reference evidence="3" key="1">
    <citation type="submission" date="2018-08" db="EMBL/GenBank/DDBJ databases">
        <title>Genome of Lactobacillus sp. HBUAS52074.</title>
        <authorList>
            <person name="Guo Z."/>
            <person name="Zhang Z.D."/>
        </authorList>
    </citation>
    <scope>NUCLEOTIDE SEQUENCE [LARGE SCALE GENOMIC DNA]</scope>
    <source>
        <strain evidence="3">HBUAS52074</strain>
    </source>
</reference>
<keyword evidence="3" id="KW-1185">Reference proteome</keyword>
<evidence type="ECO:0008006" key="4">
    <source>
        <dbReference type="Google" id="ProtNLM"/>
    </source>
</evidence>
<accession>A0A386PQY3</accession>
<evidence type="ECO:0000313" key="3">
    <source>
        <dbReference type="Proteomes" id="UP000267208"/>
    </source>
</evidence>
<keyword evidence="1" id="KW-0812">Transmembrane</keyword>
<feature type="transmembrane region" description="Helical" evidence="1">
    <location>
        <begin position="159"/>
        <end position="177"/>
    </location>
</feature>
<evidence type="ECO:0000313" key="2">
    <source>
        <dbReference type="EMBL" id="AYE38326.1"/>
    </source>
</evidence>